<reference evidence="1 2" key="1">
    <citation type="journal article" date="2024" name="Microbiol. Resour. Announc.">
        <title>Genome annotations for the ascomycete fungi Trichoderma harzianum, Trichoderma aggressivum, and Purpureocillium lilacinum.</title>
        <authorList>
            <person name="Beijen E.P.W."/>
            <person name="Ohm R.A."/>
        </authorList>
    </citation>
    <scope>NUCLEOTIDE SEQUENCE [LARGE SCALE GENOMIC DNA]</scope>
    <source>
        <strain evidence="1 2">CBS 150709</strain>
    </source>
</reference>
<organism evidence="1 2">
    <name type="scientific">Purpureocillium lilacinum</name>
    <name type="common">Paecilomyces lilacinus</name>
    <dbReference type="NCBI Taxonomy" id="33203"/>
    <lineage>
        <taxon>Eukaryota</taxon>
        <taxon>Fungi</taxon>
        <taxon>Dikarya</taxon>
        <taxon>Ascomycota</taxon>
        <taxon>Pezizomycotina</taxon>
        <taxon>Sordariomycetes</taxon>
        <taxon>Hypocreomycetidae</taxon>
        <taxon>Hypocreales</taxon>
        <taxon>Ophiocordycipitaceae</taxon>
        <taxon>Purpureocillium</taxon>
    </lineage>
</organism>
<protein>
    <submittedName>
        <fullName evidence="1">Uncharacterized protein</fullName>
    </submittedName>
</protein>
<sequence>MRCMGWRASMCAYERASVRAVGVAGAATWCRWWSLSAAAPDTGADNRGQPRLHVVDSTVSPGAAVKASAKGEHKDALGRKAPFTPHACAELCLAAPLASTLRRHGATWATTAVVFAVDVATTDTARRLFWTVSSHVVVELEFMMLLPPARWTFRMNPAWPSSDRDRPPMYPYCTVLGVPILVVASGLPYRVCCGLSGWVLAVAEIEQERLPDMLVGSAAVRPLNAYKAGGKTKGMPFPRTSRSKVPSCQRPRTERCTCIVRGFGDMYSNTAKTDVPQLPSSLVVGFIRQVGATSSILSRDAELPLLLWARGRPPRSILSTERSRPTRSTQPPFTWCPGQVAASPGRPTSCIDERHGIAGQSVRPS</sequence>
<name>A0ABR0BFG5_PURLI</name>
<gene>
    <name evidence="1" type="ORF">Purlil1_12927</name>
</gene>
<evidence type="ECO:0000313" key="2">
    <source>
        <dbReference type="Proteomes" id="UP001287286"/>
    </source>
</evidence>
<evidence type="ECO:0000313" key="1">
    <source>
        <dbReference type="EMBL" id="KAK4074632.1"/>
    </source>
</evidence>
<comment type="caution">
    <text evidence="1">The sequence shown here is derived from an EMBL/GenBank/DDBJ whole genome shotgun (WGS) entry which is preliminary data.</text>
</comment>
<accession>A0ABR0BFG5</accession>
<dbReference type="EMBL" id="JAWRVI010000147">
    <property type="protein sequence ID" value="KAK4074632.1"/>
    <property type="molecule type" value="Genomic_DNA"/>
</dbReference>
<keyword evidence="2" id="KW-1185">Reference proteome</keyword>
<dbReference type="Proteomes" id="UP001287286">
    <property type="component" value="Unassembled WGS sequence"/>
</dbReference>
<proteinExistence type="predicted"/>